<dbReference type="SUPFAM" id="SSF51735">
    <property type="entry name" value="NAD(P)-binding Rossmann-fold domains"/>
    <property type="match status" value="1"/>
</dbReference>
<evidence type="ECO:0000313" key="4">
    <source>
        <dbReference type="EMBL" id="KIW86115.1"/>
    </source>
</evidence>
<feature type="domain" description="NmrA-like" evidence="3">
    <location>
        <begin position="5"/>
        <end position="244"/>
    </location>
</feature>
<dbReference type="VEuPathDB" id="FungiDB:Z517_01509"/>
<evidence type="ECO:0000256" key="1">
    <source>
        <dbReference type="ARBA" id="ARBA00022857"/>
    </source>
</evidence>
<dbReference type="AlphaFoldDB" id="A0A0D2H5H8"/>
<dbReference type="Gene3D" id="3.90.25.10">
    <property type="entry name" value="UDP-galactose 4-epimerase, domain 1"/>
    <property type="match status" value="1"/>
</dbReference>
<accession>A0A0D2H5H8</accession>
<dbReference type="GeneID" id="25300999"/>
<evidence type="ECO:0000313" key="5">
    <source>
        <dbReference type="Proteomes" id="UP000053029"/>
    </source>
</evidence>
<dbReference type="STRING" id="1442368.A0A0D2H5H8"/>
<dbReference type="RefSeq" id="XP_013289923.1">
    <property type="nucleotide sequence ID" value="XM_013434469.1"/>
</dbReference>
<dbReference type="PANTHER" id="PTHR47706:SF11">
    <property type="entry name" value="ISOFLAVONE REDUCTASE FAMILY PROTEIN (AFU_ORTHOLOGUE AFUA_1G12510)"/>
    <property type="match status" value="1"/>
</dbReference>
<organism evidence="4 5">
    <name type="scientific">Fonsecaea pedrosoi CBS 271.37</name>
    <dbReference type="NCBI Taxonomy" id="1442368"/>
    <lineage>
        <taxon>Eukaryota</taxon>
        <taxon>Fungi</taxon>
        <taxon>Dikarya</taxon>
        <taxon>Ascomycota</taxon>
        <taxon>Pezizomycotina</taxon>
        <taxon>Eurotiomycetes</taxon>
        <taxon>Chaetothyriomycetidae</taxon>
        <taxon>Chaetothyriales</taxon>
        <taxon>Herpotrichiellaceae</taxon>
        <taxon>Fonsecaea</taxon>
    </lineage>
</organism>
<proteinExistence type="predicted"/>
<name>A0A0D2H5H8_9EURO</name>
<dbReference type="InterPro" id="IPR036291">
    <property type="entry name" value="NAD(P)-bd_dom_sf"/>
</dbReference>
<dbReference type="HOGENOM" id="CLU_044876_2_0_1"/>
<gene>
    <name evidence="4" type="ORF">Z517_01509</name>
</gene>
<dbReference type="EMBL" id="KN846969">
    <property type="protein sequence ID" value="KIW86115.1"/>
    <property type="molecule type" value="Genomic_DNA"/>
</dbReference>
<sequence length="317" mass="35232">MPKCKRVLIFGATGLIGSRITREIVRNKDKFEKIAIFTSPGSYESKADKLKSLEKEGVEIILGDLNNSVDVVKAYQDIDTVVSCLGRNVLECQLQLVKLANDSPSVHRFFPSEYGTDIEYGPSSAHEKPHQFKLRVRKALQACDNLDYTYVVVGPYADGEPGLYFSANPITKEAGTFDVKNKEAVLLGDGNLKISFTTMKDTGKLVALALLHPEASRNKALRVNSFTATDSEILKEFEKQTGGEPWKVSYTSLAALKKLEQEAWDAGKPWAGLFTLRRIWAEGGTLYDKRDNYLIEAEDVMETLADAVAEAIRVQTR</sequence>
<dbReference type="Pfam" id="PF05368">
    <property type="entry name" value="NmrA"/>
    <property type="match status" value="1"/>
</dbReference>
<keyword evidence="2" id="KW-0560">Oxidoreductase</keyword>
<reference evidence="4 5" key="1">
    <citation type="submission" date="2015-01" db="EMBL/GenBank/DDBJ databases">
        <title>The Genome Sequence of Fonsecaea pedrosoi CBS 271.37.</title>
        <authorList>
            <consortium name="The Broad Institute Genomics Platform"/>
            <person name="Cuomo C."/>
            <person name="de Hoog S."/>
            <person name="Gorbushina A."/>
            <person name="Stielow B."/>
            <person name="Teixiera M."/>
            <person name="Abouelleil A."/>
            <person name="Chapman S.B."/>
            <person name="Priest M."/>
            <person name="Young S.K."/>
            <person name="Wortman J."/>
            <person name="Nusbaum C."/>
            <person name="Birren B."/>
        </authorList>
    </citation>
    <scope>NUCLEOTIDE SEQUENCE [LARGE SCALE GENOMIC DNA]</scope>
    <source>
        <strain evidence="4 5">CBS 271.37</strain>
    </source>
</reference>
<dbReference type="InterPro" id="IPR008030">
    <property type="entry name" value="NmrA-like"/>
</dbReference>
<dbReference type="GO" id="GO:0016491">
    <property type="term" value="F:oxidoreductase activity"/>
    <property type="evidence" value="ECO:0007669"/>
    <property type="project" value="UniProtKB-KW"/>
</dbReference>
<dbReference type="Proteomes" id="UP000053029">
    <property type="component" value="Unassembled WGS sequence"/>
</dbReference>
<evidence type="ECO:0000256" key="2">
    <source>
        <dbReference type="ARBA" id="ARBA00023002"/>
    </source>
</evidence>
<keyword evidence="1" id="KW-0521">NADP</keyword>
<dbReference type="InterPro" id="IPR051609">
    <property type="entry name" value="NmrA/Isoflavone_reductase-like"/>
</dbReference>
<dbReference type="PANTHER" id="PTHR47706">
    <property type="entry name" value="NMRA-LIKE FAMILY PROTEIN"/>
    <property type="match status" value="1"/>
</dbReference>
<evidence type="ECO:0000259" key="3">
    <source>
        <dbReference type="Pfam" id="PF05368"/>
    </source>
</evidence>
<dbReference type="Gene3D" id="3.40.50.720">
    <property type="entry name" value="NAD(P)-binding Rossmann-like Domain"/>
    <property type="match status" value="1"/>
</dbReference>
<dbReference type="OrthoDB" id="419598at2759"/>
<keyword evidence="5" id="KW-1185">Reference proteome</keyword>
<protein>
    <recommendedName>
        <fullName evidence="3">NmrA-like domain-containing protein</fullName>
    </recommendedName>
</protein>